<evidence type="ECO:0000313" key="2">
    <source>
        <dbReference type="Proteomes" id="UP000186922"/>
    </source>
</evidence>
<sequence>MAIMAVYPQSPSRSSCAEQVGRKEDPVAALYAHWFYGQRKTARRDWTLSITTATIGH</sequence>
<dbReference type="Proteomes" id="UP000186922">
    <property type="component" value="Unassembled WGS sequence"/>
</dbReference>
<protein>
    <submittedName>
        <fullName evidence="1">Uncharacterized protein</fullName>
    </submittedName>
</protein>
<gene>
    <name evidence="1" type="primary">RvY_08384-1</name>
    <name evidence="1" type="synonym">RvY_08384.1</name>
    <name evidence="1" type="ORF">RvY_08384</name>
</gene>
<proteinExistence type="predicted"/>
<dbReference type="AlphaFoldDB" id="A0A1D1V5Q2"/>
<evidence type="ECO:0000313" key="1">
    <source>
        <dbReference type="EMBL" id="GAU97021.1"/>
    </source>
</evidence>
<reference evidence="1 2" key="1">
    <citation type="journal article" date="2016" name="Nat. Commun.">
        <title>Extremotolerant tardigrade genome and improved radiotolerance of human cultured cells by tardigrade-unique protein.</title>
        <authorList>
            <person name="Hashimoto T."/>
            <person name="Horikawa D.D."/>
            <person name="Saito Y."/>
            <person name="Kuwahara H."/>
            <person name="Kozuka-Hata H."/>
            <person name="Shin-I T."/>
            <person name="Minakuchi Y."/>
            <person name="Ohishi K."/>
            <person name="Motoyama A."/>
            <person name="Aizu T."/>
            <person name="Enomoto A."/>
            <person name="Kondo K."/>
            <person name="Tanaka S."/>
            <person name="Hara Y."/>
            <person name="Koshikawa S."/>
            <person name="Sagara H."/>
            <person name="Miura T."/>
            <person name="Yokobori S."/>
            <person name="Miyagawa K."/>
            <person name="Suzuki Y."/>
            <person name="Kubo T."/>
            <person name="Oyama M."/>
            <person name="Kohara Y."/>
            <person name="Fujiyama A."/>
            <person name="Arakawa K."/>
            <person name="Katayama T."/>
            <person name="Toyoda A."/>
            <person name="Kunieda T."/>
        </authorList>
    </citation>
    <scope>NUCLEOTIDE SEQUENCE [LARGE SCALE GENOMIC DNA]</scope>
    <source>
        <strain evidence="1 2">YOKOZUNA-1</strain>
    </source>
</reference>
<organism evidence="1 2">
    <name type="scientific">Ramazzottius varieornatus</name>
    <name type="common">Water bear</name>
    <name type="synonym">Tardigrade</name>
    <dbReference type="NCBI Taxonomy" id="947166"/>
    <lineage>
        <taxon>Eukaryota</taxon>
        <taxon>Metazoa</taxon>
        <taxon>Ecdysozoa</taxon>
        <taxon>Tardigrada</taxon>
        <taxon>Eutardigrada</taxon>
        <taxon>Parachela</taxon>
        <taxon>Hypsibioidea</taxon>
        <taxon>Ramazzottiidae</taxon>
        <taxon>Ramazzottius</taxon>
    </lineage>
</organism>
<keyword evidence="2" id="KW-1185">Reference proteome</keyword>
<name>A0A1D1V5Q2_RAMVA</name>
<accession>A0A1D1V5Q2</accession>
<dbReference type="EMBL" id="BDGG01000004">
    <property type="protein sequence ID" value="GAU97021.1"/>
    <property type="molecule type" value="Genomic_DNA"/>
</dbReference>
<comment type="caution">
    <text evidence="1">The sequence shown here is derived from an EMBL/GenBank/DDBJ whole genome shotgun (WGS) entry which is preliminary data.</text>
</comment>